<dbReference type="InterPro" id="IPR010879">
    <property type="entry name" value="DUF1508"/>
</dbReference>
<reference evidence="3" key="1">
    <citation type="submission" date="2016-10" db="EMBL/GenBank/DDBJ databases">
        <authorList>
            <person name="Varghese N."/>
            <person name="Submissions S."/>
        </authorList>
    </citation>
    <scope>NUCLEOTIDE SEQUENCE [LARGE SCALE GENOMIC DNA]</scope>
    <source>
        <strain evidence="3">CGMCC 1.6474</strain>
    </source>
</reference>
<name>A0A1I4BL59_9HYPH</name>
<gene>
    <name evidence="2" type="ORF">SAMN04488125_103220</name>
</gene>
<dbReference type="RefSeq" id="WP_091943326.1">
    <property type="nucleotide sequence ID" value="NZ_FOSV01000003.1"/>
</dbReference>
<dbReference type="SUPFAM" id="SSF160113">
    <property type="entry name" value="YegP-like"/>
    <property type="match status" value="1"/>
</dbReference>
<dbReference type="Gene3D" id="3.30.160.160">
    <property type="entry name" value="YegP-like"/>
    <property type="match status" value="1"/>
</dbReference>
<dbReference type="AlphaFoldDB" id="A0A1I4BL59"/>
<proteinExistence type="predicted"/>
<keyword evidence="3" id="KW-1185">Reference proteome</keyword>
<evidence type="ECO:0000259" key="1">
    <source>
        <dbReference type="Pfam" id="PF07411"/>
    </source>
</evidence>
<feature type="domain" description="DUF1508" evidence="1">
    <location>
        <begin position="8"/>
        <end position="51"/>
    </location>
</feature>
<protein>
    <submittedName>
        <fullName evidence="2">Uncharacterized conserved protein YegP, UPF0339 family</fullName>
    </submittedName>
</protein>
<sequence>MRFELYRDAGGEWRWRLRVQNGNVIADSGEGYVRREDCEHAIALVKRSQEASTVDMTNKIA</sequence>
<organism evidence="2 3">
    <name type="scientific">Methylorubrum salsuginis</name>
    <dbReference type="NCBI Taxonomy" id="414703"/>
    <lineage>
        <taxon>Bacteria</taxon>
        <taxon>Pseudomonadati</taxon>
        <taxon>Pseudomonadota</taxon>
        <taxon>Alphaproteobacteria</taxon>
        <taxon>Hyphomicrobiales</taxon>
        <taxon>Methylobacteriaceae</taxon>
        <taxon>Methylorubrum</taxon>
    </lineage>
</organism>
<accession>A0A1I4BL59</accession>
<evidence type="ECO:0000313" key="2">
    <source>
        <dbReference type="EMBL" id="SFK68621.1"/>
    </source>
</evidence>
<evidence type="ECO:0000313" key="3">
    <source>
        <dbReference type="Proteomes" id="UP000198804"/>
    </source>
</evidence>
<dbReference type="OrthoDB" id="9802792at2"/>
<dbReference type="Pfam" id="PF07411">
    <property type="entry name" value="DUF1508"/>
    <property type="match status" value="1"/>
</dbReference>
<dbReference type="InterPro" id="IPR036913">
    <property type="entry name" value="YegP-like_sf"/>
</dbReference>
<dbReference type="Proteomes" id="UP000198804">
    <property type="component" value="Unassembled WGS sequence"/>
</dbReference>
<dbReference type="EMBL" id="FOSV01000003">
    <property type="protein sequence ID" value="SFK68621.1"/>
    <property type="molecule type" value="Genomic_DNA"/>
</dbReference>
<dbReference type="STRING" id="414703.SAMN04488125_103220"/>